<protein>
    <recommendedName>
        <fullName evidence="6 12">Dihydropteroate synthase</fullName>
        <shortName evidence="12">DHPS</shortName>
        <ecNumber evidence="5 12">2.5.1.15</ecNumber>
    </recommendedName>
    <alternativeName>
        <fullName evidence="11 12">Dihydropteroate pyrophosphorylase</fullName>
    </alternativeName>
</protein>
<sequence>MAQLTFGRAVPGTVRTGGHWQLRWDGCAVMGILNVTPDSFSDGGQHATLERALQQARRMLDAGALMLDIGGESTRPGAEPVDAATELDRVLPLLRALTGSGAVLSVDTLKPEVADACLRAGAHLINDVSGLRDPQMRRVCAEHGAAACIMHMQGEPRTMQRSPHYRDVVGEVALYLHTQAQLARADGVPGVLLDPGLGFGKTQAHNLALLRGLRQLSHGPDPLLVGASRKRFIGTLGGEPQADRRDAGSLAAHLYAARQGAAIVRVHDVPGHVQALRVQAALMGEP</sequence>
<name>A0AAU7U8Q3_9DEIO</name>
<dbReference type="InterPro" id="IPR045031">
    <property type="entry name" value="DHP_synth-like"/>
</dbReference>
<evidence type="ECO:0000256" key="6">
    <source>
        <dbReference type="ARBA" id="ARBA00016919"/>
    </source>
</evidence>
<accession>A0AAU7U8Q3</accession>
<dbReference type="PROSITE" id="PS50972">
    <property type="entry name" value="PTERIN_BINDING"/>
    <property type="match status" value="1"/>
</dbReference>
<keyword evidence="8 12" id="KW-0479">Metal-binding</keyword>
<evidence type="ECO:0000256" key="9">
    <source>
        <dbReference type="ARBA" id="ARBA00022842"/>
    </source>
</evidence>
<evidence type="ECO:0000313" key="14">
    <source>
        <dbReference type="EMBL" id="XBV84856.1"/>
    </source>
</evidence>
<dbReference type="PROSITE" id="PS00792">
    <property type="entry name" value="DHPS_1"/>
    <property type="match status" value="1"/>
</dbReference>
<dbReference type="PANTHER" id="PTHR20941:SF1">
    <property type="entry name" value="FOLIC ACID SYNTHESIS PROTEIN FOL1"/>
    <property type="match status" value="1"/>
</dbReference>
<comment type="function">
    <text evidence="12">Catalyzes the condensation of para-aminobenzoate (pABA) with 6-hydroxymethyl-7,8-dihydropterin diphosphate (DHPt-PP) to form 7,8-dihydropteroate (H2Pte), the immediate precursor of folate derivatives.</text>
</comment>
<proteinExistence type="inferred from homology"/>
<comment type="cofactor">
    <cofactor evidence="2 12">
        <name>Mg(2+)</name>
        <dbReference type="ChEBI" id="CHEBI:18420"/>
    </cofactor>
</comment>
<evidence type="ECO:0000256" key="2">
    <source>
        <dbReference type="ARBA" id="ARBA00001946"/>
    </source>
</evidence>
<dbReference type="Gene3D" id="3.20.20.20">
    <property type="entry name" value="Dihydropteroate synthase-like"/>
    <property type="match status" value="1"/>
</dbReference>
<evidence type="ECO:0000256" key="5">
    <source>
        <dbReference type="ARBA" id="ARBA00012458"/>
    </source>
</evidence>
<dbReference type="EC" id="2.5.1.15" evidence="5 12"/>
<comment type="pathway">
    <text evidence="3 12">Cofactor biosynthesis; tetrahydrofolate biosynthesis; 7,8-dihydrofolate from 2-amino-4-hydroxy-6-hydroxymethyl-7,8-dihydropteridine diphosphate and 4-aminobenzoate: step 1/2.</text>
</comment>
<keyword evidence="9 12" id="KW-0460">Magnesium</keyword>
<evidence type="ECO:0000256" key="10">
    <source>
        <dbReference type="ARBA" id="ARBA00022909"/>
    </source>
</evidence>
<dbReference type="FunFam" id="3.20.20.20:FF:000006">
    <property type="entry name" value="Dihydropteroate synthase"/>
    <property type="match status" value="1"/>
</dbReference>
<comment type="similarity">
    <text evidence="4 12">Belongs to the DHPS family.</text>
</comment>
<dbReference type="InterPro" id="IPR000489">
    <property type="entry name" value="Pterin-binding_dom"/>
</dbReference>
<evidence type="ECO:0000256" key="11">
    <source>
        <dbReference type="ARBA" id="ARBA00030193"/>
    </source>
</evidence>
<evidence type="ECO:0000256" key="8">
    <source>
        <dbReference type="ARBA" id="ARBA00022723"/>
    </source>
</evidence>
<dbReference type="EMBL" id="CP158299">
    <property type="protein sequence ID" value="XBV84856.1"/>
    <property type="molecule type" value="Genomic_DNA"/>
</dbReference>
<dbReference type="AlphaFoldDB" id="A0AAU7U8Q3"/>
<dbReference type="KEGG" id="dsc:ABOD76_15615"/>
<gene>
    <name evidence="14" type="primary">folP</name>
    <name evidence="14" type="ORF">ABOD76_15615</name>
</gene>
<dbReference type="SUPFAM" id="SSF51717">
    <property type="entry name" value="Dihydropteroate synthetase-like"/>
    <property type="match status" value="1"/>
</dbReference>
<dbReference type="InterPro" id="IPR011005">
    <property type="entry name" value="Dihydropteroate_synth-like_sf"/>
</dbReference>
<dbReference type="InterPro" id="IPR006390">
    <property type="entry name" value="DHP_synth_dom"/>
</dbReference>
<dbReference type="CDD" id="cd00739">
    <property type="entry name" value="DHPS"/>
    <property type="match status" value="1"/>
</dbReference>
<evidence type="ECO:0000256" key="1">
    <source>
        <dbReference type="ARBA" id="ARBA00000012"/>
    </source>
</evidence>
<dbReference type="GO" id="GO:0046656">
    <property type="term" value="P:folic acid biosynthetic process"/>
    <property type="evidence" value="ECO:0007669"/>
    <property type="project" value="UniProtKB-KW"/>
</dbReference>
<evidence type="ECO:0000256" key="12">
    <source>
        <dbReference type="RuleBase" id="RU361205"/>
    </source>
</evidence>
<dbReference type="PANTHER" id="PTHR20941">
    <property type="entry name" value="FOLATE SYNTHESIS PROTEINS"/>
    <property type="match status" value="1"/>
</dbReference>
<reference evidence="14" key="1">
    <citation type="submission" date="2024-06" db="EMBL/GenBank/DDBJ databases">
        <title>Draft Genome Sequence of Deinococcus sonorensis Type Strain KR-87, a Biofilm Producing Representative of the Genus Deinococcus.</title>
        <authorList>
            <person name="Boren L.S."/>
            <person name="Grosso R.A."/>
            <person name="Hugenberg-Cox A.N."/>
            <person name="Hill J.T.E."/>
            <person name="Albert C.M."/>
            <person name="Tuohy J.M."/>
        </authorList>
    </citation>
    <scope>NUCLEOTIDE SEQUENCE</scope>
    <source>
        <strain evidence="14">KR-87</strain>
    </source>
</reference>
<keyword evidence="10 12" id="KW-0289">Folate biosynthesis</keyword>
<evidence type="ECO:0000256" key="7">
    <source>
        <dbReference type="ARBA" id="ARBA00022679"/>
    </source>
</evidence>
<organism evidence="14">
    <name type="scientific">Deinococcus sonorensis KR-87</name>
    <dbReference type="NCBI Taxonomy" id="694439"/>
    <lineage>
        <taxon>Bacteria</taxon>
        <taxon>Thermotogati</taxon>
        <taxon>Deinococcota</taxon>
        <taxon>Deinococci</taxon>
        <taxon>Deinococcales</taxon>
        <taxon>Deinococcaceae</taxon>
        <taxon>Deinococcus</taxon>
    </lineage>
</organism>
<dbReference type="GO" id="GO:0005829">
    <property type="term" value="C:cytosol"/>
    <property type="evidence" value="ECO:0007669"/>
    <property type="project" value="TreeGrafter"/>
</dbReference>
<comment type="catalytic activity">
    <reaction evidence="1">
        <text>(7,8-dihydropterin-6-yl)methyl diphosphate + 4-aminobenzoate = 7,8-dihydropteroate + diphosphate</text>
        <dbReference type="Rhea" id="RHEA:19949"/>
        <dbReference type="ChEBI" id="CHEBI:17836"/>
        <dbReference type="ChEBI" id="CHEBI:17839"/>
        <dbReference type="ChEBI" id="CHEBI:33019"/>
        <dbReference type="ChEBI" id="CHEBI:72950"/>
        <dbReference type="EC" id="2.5.1.15"/>
    </reaction>
</comment>
<evidence type="ECO:0000256" key="4">
    <source>
        <dbReference type="ARBA" id="ARBA00009503"/>
    </source>
</evidence>
<keyword evidence="7 12" id="KW-0808">Transferase</keyword>
<dbReference type="PROSITE" id="PS00793">
    <property type="entry name" value="DHPS_2"/>
    <property type="match status" value="1"/>
</dbReference>
<feature type="domain" description="Pterin-binding" evidence="13">
    <location>
        <begin position="27"/>
        <end position="277"/>
    </location>
</feature>
<evidence type="ECO:0000259" key="13">
    <source>
        <dbReference type="PROSITE" id="PS50972"/>
    </source>
</evidence>
<evidence type="ECO:0000256" key="3">
    <source>
        <dbReference type="ARBA" id="ARBA00004763"/>
    </source>
</evidence>
<dbReference type="Pfam" id="PF00809">
    <property type="entry name" value="Pterin_bind"/>
    <property type="match status" value="1"/>
</dbReference>
<dbReference type="NCBIfam" id="TIGR01496">
    <property type="entry name" value="DHPS"/>
    <property type="match status" value="1"/>
</dbReference>
<dbReference type="RefSeq" id="WP_350242893.1">
    <property type="nucleotide sequence ID" value="NZ_CP158299.1"/>
</dbReference>
<dbReference type="GO" id="GO:0046654">
    <property type="term" value="P:tetrahydrofolate biosynthetic process"/>
    <property type="evidence" value="ECO:0007669"/>
    <property type="project" value="TreeGrafter"/>
</dbReference>
<dbReference type="GO" id="GO:0046872">
    <property type="term" value="F:metal ion binding"/>
    <property type="evidence" value="ECO:0007669"/>
    <property type="project" value="UniProtKB-KW"/>
</dbReference>
<dbReference type="GO" id="GO:0004156">
    <property type="term" value="F:dihydropteroate synthase activity"/>
    <property type="evidence" value="ECO:0007669"/>
    <property type="project" value="UniProtKB-EC"/>
</dbReference>